<accession>A0ABT1S6V5</accession>
<dbReference type="EMBL" id="JANGAC010000002">
    <property type="protein sequence ID" value="MCQ4922203.1"/>
    <property type="molecule type" value="Genomic_DNA"/>
</dbReference>
<evidence type="ECO:0008006" key="3">
    <source>
        <dbReference type="Google" id="ProtNLM"/>
    </source>
</evidence>
<evidence type="ECO:0000313" key="1">
    <source>
        <dbReference type="EMBL" id="MCQ4922203.1"/>
    </source>
</evidence>
<organism evidence="1 2">
    <name type="scientific">Tissierella carlieri</name>
    <dbReference type="NCBI Taxonomy" id="689904"/>
    <lineage>
        <taxon>Bacteria</taxon>
        <taxon>Bacillati</taxon>
        <taxon>Bacillota</taxon>
        <taxon>Tissierellia</taxon>
        <taxon>Tissierellales</taxon>
        <taxon>Tissierellaceae</taxon>
        <taxon>Tissierella</taxon>
    </lineage>
</organism>
<dbReference type="RefSeq" id="WP_256310493.1">
    <property type="nucleotide sequence ID" value="NZ_JANGAC010000002.1"/>
</dbReference>
<reference evidence="1 2" key="1">
    <citation type="submission" date="2022-06" db="EMBL/GenBank/DDBJ databases">
        <title>Isolation of gut microbiota from human fecal samples.</title>
        <authorList>
            <person name="Pamer E.G."/>
            <person name="Barat B."/>
            <person name="Waligurski E."/>
            <person name="Medina S."/>
            <person name="Paddock L."/>
            <person name="Mostad J."/>
        </authorList>
    </citation>
    <scope>NUCLEOTIDE SEQUENCE [LARGE SCALE GENOMIC DNA]</scope>
    <source>
        <strain evidence="1 2">DFI.7.95</strain>
    </source>
</reference>
<dbReference type="Proteomes" id="UP001524478">
    <property type="component" value="Unassembled WGS sequence"/>
</dbReference>
<gene>
    <name evidence="1" type="ORF">NE686_03845</name>
</gene>
<keyword evidence="2" id="KW-1185">Reference proteome</keyword>
<name>A0ABT1S6V5_9FIRM</name>
<proteinExistence type="predicted"/>
<comment type="caution">
    <text evidence="1">The sequence shown here is derived from an EMBL/GenBank/DDBJ whole genome shotgun (WGS) entry which is preliminary data.</text>
</comment>
<protein>
    <recommendedName>
        <fullName evidence="3">Gamma-glutamylcyclotransferase</fullName>
    </recommendedName>
</protein>
<evidence type="ECO:0000313" key="2">
    <source>
        <dbReference type="Proteomes" id="UP001524478"/>
    </source>
</evidence>
<sequence>MDRFFTKKNCDRCGKDLKDGRIMSMFNEECICMECKDKETKDKDYEKARDKELEEVRKGNYNFKGIGYRDR</sequence>